<evidence type="ECO:0000313" key="3">
    <source>
        <dbReference type="Proteomes" id="UP000295215"/>
    </source>
</evidence>
<name>A0A4R7EUV8_9FLAO</name>
<feature type="transmembrane region" description="Helical" evidence="1">
    <location>
        <begin position="5"/>
        <end position="24"/>
    </location>
</feature>
<sequence>MKRRVIRLFLWLLPVFFVFIYYYLFAKEGSVGLPCFFYNTTGWQCPGCGGQRAFYAIFKGEFLESIRYNSLIYFYLILLFYLYILIVEGYILKNEKILFKYGIPEWFGIFFLILMILFFLLRNLDKL</sequence>
<evidence type="ECO:0000256" key="1">
    <source>
        <dbReference type="SAM" id="Phobius"/>
    </source>
</evidence>
<keyword evidence="1" id="KW-0812">Transmembrane</keyword>
<keyword evidence="1" id="KW-1133">Transmembrane helix</keyword>
<reference evidence="2 3" key="1">
    <citation type="submission" date="2019-03" db="EMBL/GenBank/DDBJ databases">
        <title>Genomic Encyclopedia of Archaeal and Bacterial Type Strains, Phase II (KMG-II): from individual species to whole genera.</title>
        <authorList>
            <person name="Goeker M."/>
        </authorList>
    </citation>
    <scope>NUCLEOTIDE SEQUENCE [LARGE SCALE GENOMIC DNA]</scope>
    <source>
        <strain evidence="2 3">DSM 28213</strain>
    </source>
</reference>
<dbReference type="Pfam" id="PF10825">
    <property type="entry name" value="DUF2752"/>
    <property type="match status" value="1"/>
</dbReference>
<keyword evidence="3" id="KW-1185">Reference proteome</keyword>
<protein>
    <submittedName>
        <fullName evidence="2">Uncharacterized protein DUF2752</fullName>
    </submittedName>
</protein>
<feature type="transmembrane region" description="Helical" evidence="1">
    <location>
        <begin position="72"/>
        <end position="91"/>
    </location>
</feature>
<comment type="caution">
    <text evidence="2">The sequence shown here is derived from an EMBL/GenBank/DDBJ whole genome shotgun (WGS) entry which is preliminary data.</text>
</comment>
<dbReference type="InterPro" id="IPR021215">
    <property type="entry name" value="DUF2752"/>
</dbReference>
<evidence type="ECO:0000313" key="2">
    <source>
        <dbReference type="EMBL" id="TDS50819.1"/>
    </source>
</evidence>
<keyword evidence="1" id="KW-0472">Membrane</keyword>
<accession>A0A4R7EUV8</accession>
<feature type="transmembrane region" description="Helical" evidence="1">
    <location>
        <begin position="103"/>
        <end position="121"/>
    </location>
</feature>
<organism evidence="2 3">
    <name type="scientific">Myroides indicus</name>
    <dbReference type="NCBI Taxonomy" id="1323422"/>
    <lineage>
        <taxon>Bacteria</taxon>
        <taxon>Pseudomonadati</taxon>
        <taxon>Bacteroidota</taxon>
        <taxon>Flavobacteriia</taxon>
        <taxon>Flavobacteriales</taxon>
        <taxon>Flavobacteriaceae</taxon>
        <taxon>Myroides</taxon>
    </lineage>
</organism>
<dbReference type="AlphaFoldDB" id="A0A4R7EUV8"/>
<dbReference type="Proteomes" id="UP000295215">
    <property type="component" value="Unassembled WGS sequence"/>
</dbReference>
<dbReference type="EMBL" id="SOAG01000049">
    <property type="protein sequence ID" value="TDS50819.1"/>
    <property type="molecule type" value="Genomic_DNA"/>
</dbReference>
<proteinExistence type="predicted"/>
<gene>
    <name evidence="2" type="ORF">C8P70_1492</name>
</gene>